<dbReference type="SUPFAM" id="SSF53474">
    <property type="entry name" value="alpha/beta-Hydrolases"/>
    <property type="match status" value="1"/>
</dbReference>
<proteinExistence type="inferred from homology"/>
<evidence type="ECO:0000313" key="8">
    <source>
        <dbReference type="Proteomes" id="UP001054945"/>
    </source>
</evidence>
<evidence type="ECO:0000313" key="7">
    <source>
        <dbReference type="EMBL" id="GIX69495.1"/>
    </source>
</evidence>
<evidence type="ECO:0000256" key="5">
    <source>
        <dbReference type="RuleBase" id="RU361235"/>
    </source>
</evidence>
<keyword evidence="8" id="KW-1185">Reference proteome</keyword>
<dbReference type="PROSITE" id="PS00122">
    <property type="entry name" value="CARBOXYLESTERASE_B_1"/>
    <property type="match status" value="1"/>
</dbReference>
<evidence type="ECO:0000256" key="4">
    <source>
        <dbReference type="ARBA" id="ARBA00023180"/>
    </source>
</evidence>
<evidence type="ECO:0000259" key="6">
    <source>
        <dbReference type="Pfam" id="PF00135"/>
    </source>
</evidence>
<accession>A0AAV4MCE0</accession>
<dbReference type="InterPro" id="IPR029058">
    <property type="entry name" value="AB_hydrolase_fold"/>
</dbReference>
<evidence type="ECO:0000256" key="1">
    <source>
        <dbReference type="ARBA" id="ARBA00005964"/>
    </source>
</evidence>
<keyword evidence="4" id="KW-0325">Glycoprotein</keyword>
<dbReference type="Proteomes" id="UP001054945">
    <property type="component" value="Unassembled WGS sequence"/>
</dbReference>
<evidence type="ECO:0000256" key="3">
    <source>
        <dbReference type="ARBA" id="ARBA00022801"/>
    </source>
</evidence>
<dbReference type="InterPro" id="IPR050654">
    <property type="entry name" value="AChE-related_enzymes"/>
</dbReference>
<comment type="similarity">
    <text evidence="1 5">Belongs to the type-B carboxylesterase/lipase family.</text>
</comment>
<protein>
    <recommendedName>
        <fullName evidence="5">Carboxylic ester hydrolase</fullName>
        <ecNumber evidence="5">3.1.1.-</ecNumber>
    </recommendedName>
</protein>
<sequence length="99" mass="10693">MGIYDQILAMNWIKDNARSFGGDPNHIVLMGESAGAMTISGHLISPLTRGMIKRTIMQSGSATIPLVLDDNAQLYKISQKLATMVGCADKTNTIKDNLV</sequence>
<dbReference type="PANTHER" id="PTHR43918:SF4">
    <property type="entry name" value="CARBOXYLIC ESTER HYDROLASE"/>
    <property type="match status" value="1"/>
</dbReference>
<dbReference type="Pfam" id="PF00135">
    <property type="entry name" value="COesterase"/>
    <property type="match status" value="1"/>
</dbReference>
<dbReference type="PANTHER" id="PTHR43918">
    <property type="entry name" value="ACETYLCHOLINESTERASE"/>
    <property type="match status" value="1"/>
</dbReference>
<dbReference type="InterPro" id="IPR002018">
    <property type="entry name" value="CarbesteraseB"/>
</dbReference>
<dbReference type="GO" id="GO:0019695">
    <property type="term" value="P:choline metabolic process"/>
    <property type="evidence" value="ECO:0007669"/>
    <property type="project" value="TreeGrafter"/>
</dbReference>
<gene>
    <name evidence="7" type="ORF">CEXT_61821</name>
</gene>
<reference evidence="7 8" key="1">
    <citation type="submission" date="2021-06" db="EMBL/GenBank/DDBJ databases">
        <title>Caerostris extrusa draft genome.</title>
        <authorList>
            <person name="Kono N."/>
            <person name="Arakawa K."/>
        </authorList>
    </citation>
    <scope>NUCLEOTIDE SEQUENCE [LARGE SCALE GENOMIC DNA]</scope>
</reference>
<keyword evidence="3 5" id="KW-0378">Hydrolase</keyword>
<dbReference type="GO" id="GO:0005615">
    <property type="term" value="C:extracellular space"/>
    <property type="evidence" value="ECO:0007669"/>
    <property type="project" value="TreeGrafter"/>
</dbReference>
<evidence type="ECO:0000256" key="2">
    <source>
        <dbReference type="ARBA" id="ARBA00022487"/>
    </source>
</evidence>
<keyword evidence="2" id="KW-0719">Serine esterase</keyword>
<dbReference type="GO" id="GO:0005886">
    <property type="term" value="C:plasma membrane"/>
    <property type="evidence" value="ECO:0007669"/>
    <property type="project" value="TreeGrafter"/>
</dbReference>
<name>A0AAV4MCE0_CAEEX</name>
<dbReference type="GO" id="GO:0006581">
    <property type="term" value="P:acetylcholine catabolic process"/>
    <property type="evidence" value="ECO:0007669"/>
    <property type="project" value="TreeGrafter"/>
</dbReference>
<feature type="domain" description="Carboxylesterase type B" evidence="6">
    <location>
        <begin position="1"/>
        <end position="91"/>
    </location>
</feature>
<comment type="caution">
    <text evidence="7">The sequence shown here is derived from an EMBL/GenBank/DDBJ whole genome shotgun (WGS) entry which is preliminary data.</text>
</comment>
<dbReference type="EMBL" id="BPLR01019589">
    <property type="protein sequence ID" value="GIX69495.1"/>
    <property type="molecule type" value="Genomic_DNA"/>
</dbReference>
<dbReference type="GO" id="GO:0003990">
    <property type="term" value="F:acetylcholinesterase activity"/>
    <property type="evidence" value="ECO:0007669"/>
    <property type="project" value="TreeGrafter"/>
</dbReference>
<dbReference type="Gene3D" id="3.40.50.1820">
    <property type="entry name" value="alpha/beta hydrolase"/>
    <property type="match status" value="1"/>
</dbReference>
<organism evidence="7 8">
    <name type="scientific">Caerostris extrusa</name>
    <name type="common">Bark spider</name>
    <name type="synonym">Caerostris bankana</name>
    <dbReference type="NCBI Taxonomy" id="172846"/>
    <lineage>
        <taxon>Eukaryota</taxon>
        <taxon>Metazoa</taxon>
        <taxon>Ecdysozoa</taxon>
        <taxon>Arthropoda</taxon>
        <taxon>Chelicerata</taxon>
        <taxon>Arachnida</taxon>
        <taxon>Araneae</taxon>
        <taxon>Araneomorphae</taxon>
        <taxon>Entelegynae</taxon>
        <taxon>Araneoidea</taxon>
        <taxon>Araneidae</taxon>
        <taxon>Caerostris</taxon>
    </lineage>
</organism>
<dbReference type="InterPro" id="IPR019826">
    <property type="entry name" value="Carboxylesterase_B_AS"/>
</dbReference>
<dbReference type="AlphaFoldDB" id="A0AAV4MCE0"/>
<dbReference type="EC" id="3.1.1.-" evidence="5"/>